<feature type="binding site" evidence="5">
    <location>
        <position position="474"/>
    </location>
    <ligand>
        <name>ATP</name>
        <dbReference type="ChEBI" id="CHEBI:30616"/>
    </ligand>
</feature>
<dbReference type="PROSITE" id="PS50011">
    <property type="entry name" value="PROTEIN_KINASE_DOM"/>
    <property type="match status" value="1"/>
</dbReference>
<dbReference type="GO" id="GO:0005524">
    <property type="term" value="F:ATP binding"/>
    <property type="evidence" value="ECO:0007669"/>
    <property type="project" value="UniProtKB-UniRule"/>
</dbReference>
<evidence type="ECO:0000256" key="4">
    <source>
        <dbReference type="ARBA" id="ARBA00022840"/>
    </source>
</evidence>
<name>A0A8T2QAD2_CERRI</name>
<accession>A0A8T2QAD2</accession>
<evidence type="ECO:0000256" key="2">
    <source>
        <dbReference type="ARBA" id="ARBA00022741"/>
    </source>
</evidence>
<feature type="transmembrane region" description="Helical" evidence="7">
    <location>
        <begin position="369"/>
        <end position="391"/>
    </location>
</feature>
<dbReference type="AlphaFoldDB" id="A0A8T2QAD2"/>
<dbReference type="InterPro" id="IPR017441">
    <property type="entry name" value="Protein_kinase_ATP_BS"/>
</dbReference>
<evidence type="ECO:0000259" key="8">
    <source>
        <dbReference type="PROSITE" id="PS50011"/>
    </source>
</evidence>
<dbReference type="Proteomes" id="UP000825935">
    <property type="component" value="Chromosome 36"/>
</dbReference>
<dbReference type="Gene3D" id="3.30.200.20">
    <property type="entry name" value="Phosphorylase Kinase, domain 1"/>
    <property type="match status" value="1"/>
</dbReference>
<feature type="region of interest" description="Disordered" evidence="6">
    <location>
        <begin position="1"/>
        <end position="22"/>
    </location>
</feature>
<organism evidence="9 10">
    <name type="scientific">Ceratopteris richardii</name>
    <name type="common">Triangle waterfern</name>
    <dbReference type="NCBI Taxonomy" id="49495"/>
    <lineage>
        <taxon>Eukaryota</taxon>
        <taxon>Viridiplantae</taxon>
        <taxon>Streptophyta</taxon>
        <taxon>Embryophyta</taxon>
        <taxon>Tracheophyta</taxon>
        <taxon>Polypodiopsida</taxon>
        <taxon>Polypodiidae</taxon>
        <taxon>Polypodiales</taxon>
        <taxon>Pteridineae</taxon>
        <taxon>Pteridaceae</taxon>
        <taxon>Parkerioideae</taxon>
        <taxon>Ceratopteris</taxon>
    </lineage>
</organism>
<keyword evidence="4 5" id="KW-0067">ATP-binding</keyword>
<dbReference type="InterPro" id="IPR008271">
    <property type="entry name" value="Ser/Thr_kinase_AS"/>
</dbReference>
<evidence type="ECO:0000256" key="1">
    <source>
        <dbReference type="ARBA" id="ARBA00022679"/>
    </source>
</evidence>
<dbReference type="PANTHER" id="PTHR46008">
    <property type="entry name" value="LEAF RUST 10 DISEASE-RESISTANCE LOCUS RECEPTOR-LIKE PROTEIN KINASE-LIKE 1.4"/>
    <property type="match status" value="1"/>
</dbReference>
<proteinExistence type="predicted"/>
<keyword evidence="7" id="KW-1133">Transmembrane helix</keyword>
<reference evidence="9" key="1">
    <citation type="submission" date="2021-08" db="EMBL/GenBank/DDBJ databases">
        <title>WGS assembly of Ceratopteris richardii.</title>
        <authorList>
            <person name="Marchant D.B."/>
            <person name="Chen G."/>
            <person name="Jenkins J."/>
            <person name="Shu S."/>
            <person name="Leebens-Mack J."/>
            <person name="Grimwood J."/>
            <person name="Schmutz J."/>
            <person name="Soltis P."/>
            <person name="Soltis D."/>
            <person name="Chen Z.-H."/>
        </authorList>
    </citation>
    <scope>NUCLEOTIDE SEQUENCE</scope>
    <source>
        <strain evidence="9">Whitten #5841</strain>
        <tissue evidence="9">Leaf</tissue>
    </source>
</reference>
<dbReference type="PROSITE" id="PS00107">
    <property type="entry name" value="PROTEIN_KINASE_ATP"/>
    <property type="match status" value="1"/>
</dbReference>
<dbReference type="EMBL" id="CM035441">
    <property type="protein sequence ID" value="KAH7280568.1"/>
    <property type="molecule type" value="Genomic_DNA"/>
</dbReference>
<dbReference type="OMA" id="HESFRRM"/>
<evidence type="ECO:0000313" key="9">
    <source>
        <dbReference type="EMBL" id="KAH7280568.1"/>
    </source>
</evidence>
<keyword evidence="2 5" id="KW-0547">Nucleotide-binding</keyword>
<evidence type="ECO:0000256" key="5">
    <source>
        <dbReference type="PROSITE-ProRule" id="PRU10141"/>
    </source>
</evidence>
<evidence type="ECO:0000256" key="7">
    <source>
        <dbReference type="SAM" id="Phobius"/>
    </source>
</evidence>
<dbReference type="CDD" id="cd14066">
    <property type="entry name" value="STKc_IRAK"/>
    <property type="match status" value="1"/>
</dbReference>
<dbReference type="InterPro" id="IPR011009">
    <property type="entry name" value="Kinase-like_dom_sf"/>
</dbReference>
<protein>
    <recommendedName>
        <fullName evidence="8">Protein kinase domain-containing protein</fullName>
    </recommendedName>
</protein>
<comment type="caution">
    <text evidence="9">The sequence shown here is derived from an EMBL/GenBank/DDBJ whole genome shotgun (WGS) entry which is preliminary data.</text>
</comment>
<keyword evidence="1" id="KW-0808">Transferase</keyword>
<evidence type="ECO:0000256" key="3">
    <source>
        <dbReference type="ARBA" id="ARBA00022777"/>
    </source>
</evidence>
<keyword evidence="3" id="KW-0418">Kinase</keyword>
<keyword evidence="7" id="KW-0812">Transmembrane</keyword>
<gene>
    <name evidence="9" type="ORF">KP509_36G003200</name>
</gene>
<dbReference type="PANTHER" id="PTHR46008:SF2">
    <property type="entry name" value="LEAF RUST 10 DISEASE-RESISTANCE LOCUS RECEPTOR-LIKE PROTEIN KINASE-LIKE 1.4"/>
    <property type="match status" value="1"/>
</dbReference>
<keyword evidence="10" id="KW-1185">Reference proteome</keyword>
<dbReference type="Pfam" id="PF00069">
    <property type="entry name" value="Pkinase"/>
    <property type="match status" value="1"/>
</dbReference>
<evidence type="ECO:0000256" key="6">
    <source>
        <dbReference type="SAM" id="MobiDB-lite"/>
    </source>
</evidence>
<dbReference type="OrthoDB" id="4062651at2759"/>
<dbReference type="InterPro" id="IPR000719">
    <property type="entry name" value="Prot_kinase_dom"/>
</dbReference>
<feature type="domain" description="Protein kinase" evidence="8">
    <location>
        <begin position="446"/>
        <end position="730"/>
    </location>
</feature>
<dbReference type="SMART" id="SM00220">
    <property type="entry name" value="S_TKc"/>
    <property type="match status" value="1"/>
</dbReference>
<evidence type="ECO:0000313" key="10">
    <source>
        <dbReference type="Proteomes" id="UP000825935"/>
    </source>
</evidence>
<dbReference type="PROSITE" id="PS00108">
    <property type="entry name" value="PROTEIN_KINASE_ST"/>
    <property type="match status" value="1"/>
</dbReference>
<dbReference type="SUPFAM" id="SSF56112">
    <property type="entry name" value="Protein kinase-like (PK-like)"/>
    <property type="match status" value="1"/>
</dbReference>
<dbReference type="GO" id="GO:0004672">
    <property type="term" value="F:protein kinase activity"/>
    <property type="evidence" value="ECO:0007669"/>
    <property type="project" value="InterPro"/>
</dbReference>
<sequence>MRRSRPEMISDSSMGVAEQSPCSHQQMYRSLWTERGGGLGSRNIRKCRCFRRCYAHPAARFNVLLSMNFVAVWCASLSIVVGSSPNQVSVCDPSMQQCGRLGGLTYPFGKEGTHCGASSMFLLSECRNDSLSSPNTPAAYWDKFYGRPAVLALKVNRRINLTWASVNNTSSDPSSLASSSVCNTYTKQQLHLFLPNLTGNESAIDFRTSSSFSAFSFTPNNIILLFNCSNKANVNSRNIIEADSKNCKSFMNHCQSFTQFPEALKNSCAQFYAGSKLDLAKAMKSFGCSHYQFLLTENASLPVSDWVPHVVELSWASAGYNFEGGPSCRRCNSSGGTCGFKDDGSFLCFCSKNRSSSKDCDDLSNRSKLVIISATAAAAGVMFMILAMLMLHWTWKKKMKVFANKRAPTSSMDFRHQRTSMFSSTFGPVSAQEYSYHDLYEATNGFAHDHVIGDGGFGCVYRGVLKDGQLVAIKRLFHRSFNRMDHLHNEIRILSRLDHPNLVKLHGFCYENDTDLLLVFEYILNGSLFDQLHLDEVEAKTKLPSAGIGIHSWEVRLNIAMEIARALSYLHNTSPPILHRDVKTTNILLDEAFHAKLADFGLSRLVPLELTHVSTAPQGTPGYVDPEYHNCYRLTDKSDVYSFGVVLLELVSRKLPVDMSRSDKEINLSSMALLKEKNGTWKELVDYDCWHIEEDASAEVVAREMMQLAFWCLRPEKVNRPSMQEVDAFLTKLCQSYVVINL</sequence>
<dbReference type="Gene3D" id="1.10.510.10">
    <property type="entry name" value="Transferase(Phosphotransferase) domain 1"/>
    <property type="match status" value="1"/>
</dbReference>
<keyword evidence="7" id="KW-0472">Membrane</keyword>